<organism evidence="4 5">
    <name type="scientific">Podospora australis</name>
    <dbReference type="NCBI Taxonomy" id="1536484"/>
    <lineage>
        <taxon>Eukaryota</taxon>
        <taxon>Fungi</taxon>
        <taxon>Dikarya</taxon>
        <taxon>Ascomycota</taxon>
        <taxon>Pezizomycotina</taxon>
        <taxon>Sordariomycetes</taxon>
        <taxon>Sordariomycetidae</taxon>
        <taxon>Sordariales</taxon>
        <taxon>Podosporaceae</taxon>
        <taxon>Podospora</taxon>
    </lineage>
</organism>
<keyword evidence="3" id="KW-0732">Signal</keyword>
<feature type="signal peptide" evidence="3">
    <location>
        <begin position="1"/>
        <end position="24"/>
    </location>
</feature>
<feature type="region of interest" description="Disordered" evidence="1">
    <location>
        <begin position="612"/>
        <end position="631"/>
    </location>
</feature>
<evidence type="ECO:0000313" key="5">
    <source>
        <dbReference type="Proteomes" id="UP001302126"/>
    </source>
</evidence>
<dbReference type="EMBL" id="MU864513">
    <property type="protein sequence ID" value="KAK4183964.1"/>
    <property type="molecule type" value="Genomic_DNA"/>
</dbReference>
<feature type="region of interest" description="Disordered" evidence="1">
    <location>
        <begin position="524"/>
        <end position="546"/>
    </location>
</feature>
<reference evidence="4" key="2">
    <citation type="submission" date="2023-05" db="EMBL/GenBank/DDBJ databases">
        <authorList>
            <consortium name="Lawrence Berkeley National Laboratory"/>
            <person name="Steindorff A."/>
            <person name="Hensen N."/>
            <person name="Bonometti L."/>
            <person name="Westerberg I."/>
            <person name="Brannstrom I.O."/>
            <person name="Guillou S."/>
            <person name="Cros-Aarteil S."/>
            <person name="Calhoun S."/>
            <person name="Haridas S."/>
            <person name="Kuo A."/>
            <person name="Mondo S."/>
            <person name="Pangilinan J."/>
            <person name="Riley R."/>
            <person name="Labutti K."/>
            <person name="Andreopoulos B."/>
            <person name="Lipzen A."/>
            <person name="Chen C."/>
            <person name="Yanf M."/>
            <person name="Daum C."/>
            <person name="Ng V."/>
            <person name="Clum A."/>
            <person name="Ohm R."/>
            <person name="Martin F."/>
            <person name="Silar P."/>
            <person name="Natvig D."/>
            <person name="Lalanne C."/>
            <person name="Gautier V."/>
            <person name="Ament-Velasquez S.L."/>
            <person name="Kruys A."/>
            <person name="Hutchinson M.I."/>
            <person name="Powell A.J."/>
            <person name="Barry K."/>
            <person name="Miller A.N."/>
            <person name="Grigoriev I.V."/>
            <person name="Debuchy R."/>
            <person name="Gladieux P."/>
            <person name="Thoren M.H."/>
            <person name="Johannesson H."/>
        </authorList>
    </citation>
    <scope>NUCLEOTIDE SEQUENCE</scope>
    <source>
        <strain evidence="4">PSN309</strain>
    </source>
</reference>
<gene>
    <name evidence="4" type="ORF">QBC35DRAFT_77282</name>
</gene>
<feature type="chain" id="PRO_5043033825" evidence="3">
    <location>
        <begin position="25"/>
        <end position="631"/>
    </location>
</feature>
<reference evidence="4" key="1">
    <citation type="journal article" date="2023" name="Mol. Phylogenet. Evol.">
        <title>Genome-scale phylogeny and comparative genomics of the fungal order Sordariales.</title>
        <authorList>
            <person name="Hensen N."/>
            <person name="Bonometti L."/>
            <person name="Westerberg I."/>
            <person name="Brannstrom I.O."/>
            <person name="Guillou S."/>
            <person name="Cros-Aarteil S."/>
            <person name="Calhoun S."/>
            <person name="Haridas S."/>
            <person name="Kuo A."/>
            <person name="Mondo S."/>
            <person name="Pangilinan J."/>
            <person name="Riley R."/>
            <person name="LaButti K."/>
            <person name="Andreopoulos B."/>
            <person name="Lipzen A."/>
            <person name="Chen C."/>
            <person name="Yan M."/>
            <person name="Daum C."/>
            <person name="Ng V."/>
            <person name="Clum A."/>
            <person name="Steindorff A."/>
            <person name="Ohm R.A."/>
            <person name="Martin F."/>
            <person name="Silar P."/>
            <person name="Natvig D.O."/>
            <person name="Lalanne C."/>
            <person name="Gautier V."/>
            <person name="Ament-Velasquez S.L."/>
            <person name="Kruys A."/>
            <person name="Hutchinson M.I."/>
            <person name="Powell A.J."/>
            <person name="Barry K."/>
            <person name="Miller A.N."/>
            <person name="Grigoriev I.V."/>
            <person name="Debuchy R."/>
            <person name="Gladieux P."/>
            <person name="Hiltunen Thoren M."/>
            <person name="Johannesson H."/>
        </authorList>
    </citation>
    <scope>NUCLEOTIDE SEQUENCE</scope>
    <source>
        <strain evidence="4">PSN309</strain>
    </source>
</reference>
<feature type="region of interest" description="Disordered" evidence="1">
    <location>
        <begin position="586"/>
        <end position="607"/>
    </location>
</feature>
<feature type="transmembrane region" description="Helical" evidence="2">
    <location>
        <begin position="491"/>
        <end position="514"/>
    </location>
</feature>
<evidence type="ECO:0000256" key="3">
    <source>
        <dbReference type="SAM" id="SignalP"/>
    </source>
</evidence>
<sequence length="631" mass="67578">MANKLSAPVAVLSACIFLCRGGTAQIFKIPFTTDLAGVFQKGSYGPDGPWQAVAIIPRTEQEPDAFGQAEFGFPLVPVWPSDFPATQLLLSPQPGGLYNISNTSTLPWQTFANKDANPMDQLELYQQKKSTGLGVVDGLTIFTTSNTLPITARANATIYAVNTSEIVLRDGRTYSPEVGIFGLGRPGDLGLPGQSVLAQMKSAGAITSSSFGLHIGSVPLEQPGSLILGGYDGSRVIGSVGVFEMRTGMPLIYLLDIFIGVEGGSWPASDSSREHLGSIWPGTPEKTAEIMRTQFGGREGSVLIHANPAVPGIYLPSPTCANAAKHLPVTFDDKSGYYLWNTTSPDYMYFLENSGAYLAFVLADSRAENITIKVPFKLLNLTLESPIMDKPTPYFPCQDTTINDELYMWDLGRAFLQSAFFGVNYEQNVTFLAQAPGPGVGQALIDKLPVSDRTVKSQPAESFAASWQSQWKINKASTVSTDSQSSHPAGAVAGIVIGALVGVGLAAAALWLIFWRGKKQRQTEPAELSPETAEVHDNGSASTGDIEDIKDLNEADVPNHGYGVHEMAGTGHEVSELAESRHQISELASPERNYAEAPGSPGVYEMPADPYIPPPGWSPAREVSPLSEMSK</sequence>
<proteinExistence type="predicted"/>
<dbReference type="AlphaFoldDB" id="A0AAN6WKZ6"/>
<name>A0AAN6WKZ6_9PEZI</name>
<evidence type="ECO:0000313" key="4">
    <source>
        <dbReference type="EMBL" id="KAK4183964.1"/>
    </source>
</evidence>
<dbReference type="SUPFAM" id="SSF50630">
    <property type="entry name" value="Acid proteases"/>
    <property type="match status" value="1"/>
</dbReference>
<dbReference type="InterPro" id="IPR021109">
    <property type="entry name" value="Peptidase_aspartic_dom_sf"/>
</dbReference>
<dbReference type="PROSITE" id="PS51257">
    <property type="entry name" value="PROKAR_LIPOPROTEIN"/>
    <property type="match status" value="1"/>
</dbReference>
<comment type="caution">
    <text evidence="4">The sequence shown here is derived from an EMBL/GenBank/DDBJ whole genome shotgun (WGS) entry which is preliminary data.</text>
</comment>
<evidence type="ECO:0000256" key="2">
    <source>
        <dbReference type="SAM" id="Phobius"/>
    </source>
</evidence>
<keyword evidence="2" id="KW-1133">Transmembrane helix</keyword>
<keyword evidence="2" id="KW-0812">Transmembrane</keyword>
<accession>A0AAN6WKZ6</accession>
<keyword evidence="2" id="KW-0472">Membrane</keyword>
<protein>
    <submittedName>
        <fullName evidence="4">Aspartic peptidase domain-containing protein</fullName>
    </submittedName>
</protein>
<keyword evidence="5" id="KW-1185">Reference proteome</keyword>
<evidence type="ECO:0000256" key="1">
    <source>
        <dbReference type="SAM" id="MobiDB-lite"/>
    </source>
</evidence>
<dbReference type="Gene3D" id="2.40.70.10">
    <property type="entry name" value="Acid Proteases"/>
    <property type="match status" value="2"/>
</dbReference>
<dbReference type="Proteomes" id="UP001302126">
    <property type="component" value="Unassembled WGS sequence"/>
</dbReference>